<organism evidence="1 2">
    <name type="scientific">Tetrahymena thermophila (strain SB210)</name>
    <dbReference type="NCBI Taxonomy" id="312017"/>
    <lineage>
        <taxon>Eukaryota</taxon>
        <taxon>Sar</taxon>
        <taxon>Alveolata</taxon>
        <taxon>Ciliophora</taxon>
        <taxon>Intramacronucleata</taxon>
        <taxon>Oligohymenophorea</taxon>
        <taxon>Hymenostomatida</taxon>
        <taxon>Tetrahymenina</taxon>
        <taxon>Tetrahymenidae</taxon>
        <taxon>Tetrahymena</taxon>
    </lineage>
</organism>
<evidence type="ECO:0000313" key="2">
    <source>
        <dbReference type="Proteomes" id="UP000009168"/>
    </source>
</evidence>
<dbReference type="InParanoid" id="W7XEG4"/>
<dbReference type="GeneID" id="24442029"/>
<protein>
    <submittedName>
        <fullName evidence="1">Uncharacterized protein</fullName>
    </submittedName>
</protein>
<dbReference type="AlphaFoldDB" id="W7XEG4"/>
<evidence type="ECO:0000313" key="1">
    <source>
        <dbReference type="EMBL" id="EWS75033.1"/>
    </source>
</evidence>
<proteinExistence type="predicted"/>
<accession>W7XEG4</accession>
<reference evidence="2" key="1">
    <citation type="journal article" date="2006" name="PLoS Biol.">
        <title>Macronuclear genome sequence of the ciliate Tetrahymena thermophila, a model eukaryote.</title>
        <authorList>
            <person name="Eisen J.A."/>
            <person name="Coyne R.S."/>
            <person name="Wu M."/>
            <person name="Wu D."/>
            <person name="Thiagarajan M."/>
            <person name="Wortman J.R."/>
            <person name="Badger J.H."/>
            <person name="Ren Q."/>
            <person name="Amedeo P."/>
            <person name="Jones K.M."/>
            <person name="Tallon L.J."/>
            <person name="Delcher A.L."/>
            <person name="Salzberg S.L."/>
            <person name="Silva J.C."/>
            <person name="Haas B.J."/>
            <person name="Majoros W.H."/>
            <person name="Farzad M."/>
            <person name="Carlton J.M."/>
            <person name="Smith R.K. Jr."/>
            <person name="Garg J."/>
            <person name="Pearlman R.E."/>
            <person name="Karrer K.M."/>
            <person name="Sun L."/>
            <person name="Manning G."/>
            <person name="Elde N.C."/>
            <person name="Turkewitz A.P."/>
            <person name="Asai D.J."/>
            <person name="Wilkes D.E."/>
            <person name="Wang Y."/>
            <person name="Cai H."/>
            <person name="Collins K."/>
            <person name="Stewart B.A."/>
            <person name="Lee S.R."/>
            <person name="Wilamowska K."/>
            <person name="Weinberg Z."/>
            <person name="Ruzzo W.L."/>
            <person name="Wloga D."/>
            <person name="Gaertig J."/>
            <person name="Frankel J."/>
            <person name="Tsao C.-C."/>
            <person name="Gorovsky M.A."/>
            <person name="Keeling P.J."/>
            <person name="Waller R.F."/>
            <person name="Patron N.J."/>
            <person name="Cherry J.M."/>
            <person name="Stover N.A."/>
            <person name="Krieger C.J."/>
            <person name="del Toro C."/>
            <person name="Ryder H.F."/>
            <person name="Williamson S.C."/>
            <person name="Barbeau R.A."/>
            <person name="Hamilton E.P."/>
            <person name="Orias E."/>
        </authorList>
    </citation>
    <scope>NUCLEOTIDE SEQUENCE [LARGE SCALE GENOMIC DNA]</scope>
    <source>
        <strain evidence="2">SB210</strain>
    </source>
</reference>
<keyword evidence="2" id="KW-1185">Reference proteome</keyword>
<name>W7XEG4_TETTS</name>
<dbReference type="KEGG" id="tet:TTHERM_001256561"/>
<dbReference type="EMBL" id="GG662730">
    <property type="protein sequence ID" value="EWS75033.1"/>
    <property type="molecule type" value="Genomic_DNA"/>
</dbReference>
<sequence length="97" mass="12102">MFHYKNFSNYLKMEFHRIMQRKYLIKYKEIIFQIQFKIMLKNILTKEKKNYLMFLICLKSNQKKNNIKYGIQNKINQLFLNSIIYFKNQMLFVNSIN</sequence>
<gene>
    <name evidence="1" type="ORF">TTHERM_001256561</name>
</gene>
<dbReference type="RefSeq" id="XP_012652432.1">
    <property type="nucleotide sequence ID" value="XM_012796978.1"/>
</dbReference>
<dbReference type="Proteomes" id="UP000009168">
    <property type="component" value="Unassembled WGS sequence"/>
</dbReference>